<dbReference type="InterPro" id="IPR036188">
    <property type="entry name" value="FAD/NAD-bd_sf"/>
</dbReference>
<dbReference type="SUPFAM" id="SSF54373">
    <property type="entry name" value="FAD-linked reductases, C-terminal domain"/>
    <property type="match status" value="1"/>
</dbReference>
<feature type="active site" description="Proton acceptor" evidence="6">
    <location>
        <position position="525"/>
    </location>
</feature>
<feature type="active site" description="Proton donor" evidence="6">
    <location>
        <position position="487"/>
    </location>
</feature>
<dbReference type="GO" id="GO:0005737">
    <property type="term" value="C:cytoplasm"/>
    <property type="evidence" value="ECO:0007669"/>
    <property type="project" value="UniProtKB-SubCell"/>
</dbReference>
<reference evidence="9" key="2">
    <citation type="journal article" date="2023" name="IMA Fungus">
        <title>Comparative genomic study of the Penicillium genus elucidates a diverse pangenome and 15 lateral gene transfer events.</title>
        <authorList>
            <person name="Petersen C."/>
            <person name="Sorensen T."/>
            <person name="Nielsen M.R."/>
            <person name="Sondergaard T.E."/>
            <person name="Sorensen J.L."/>
            <person name="Fitzpatrick D.A."/>
            <person name="Frisvad J.C."/>
            <person name="Nielsen K.L."/>
        </authorList>
    </citation>
    <scope>NUCLEOTIDE SEQUENCE</scope>
    <source>
        <strain evidence="9">IBT 20477</strain>
    </source>
</reference>
<dbReference type="GO" id="GO:0050660">
    <property type="term" value="F:flavin adenine dinucleotide binding"/>
    <property type="evidence" value="ECO:0007669"/>
    <property type="project" value="InterPro"/>
</dbReference>
<dbReference type="AlphaFoldDB" id="A0A9W9MKW3"/>
<dbReference type="SUPFAM" id="SSF51905">
    <property type="entry name" value="FAD/NAD(P)-binding domain"/>
    <property type="match status" value="1"/>
</dbReference>
<organism evidence="9 10">
    <name type="scientific">Penicillium cf. viridicatum</name>
    <dbReference type="NCBI Taxonomy" id="2972119"/>
    <lineage>
        <taxon>Eukaryota</taxon>
        <taxon>Fungi</taxon>
        <taxon>Dikarya</taxon>
        <taxon>Ascomycota</taxon>
        <taxon>Pezizomycotina</taxon>
        <taxon>Eurotiomycetes</taxon>
        <taxon>Eurotiomycetidae</taxon>
        <taxon>Eurotiales</taxon>
        <taxon>Aspergillaceae</taxon>
        <taxon>Penicillium</taxon>
    </lineage>
</organism>
<dbReference type="InterPro" id="IPR007867">
    <property type="entry name" value="GMC_OxRtase_C"/>
</dbReference>
<dbReference type="PROSITE" id="PS00623">
    <property type="entry name" value="GMC_OXRED_1"/>
    <property type="match status" value="1"/>
</dbReference>
<dbReference type="PIRSF" id="PIRSF000137">
    <property type="entry name" value="Alcohol_oxidase"/>
    <property type="match status" value="1"/>
</dbReference>
<evidence type="ECO:0000259" key="8">
    <source>
        <dbReference type="PROSITE" id="PS00623"/>
    </source>
</evidence>
<reference evidence="9" key="1">
    <citation type="submission" date="2022-11" db="EMBL/GenBank/DDBJ databases">
        <authorList>
            <person name="Petersen C."/>
        </authorList>
    </citation>
    <scope>NUCLEOTIDE SEQUENCE</scope>
    <source>
        <strain evidence="9">IBT 20477</strain>
    </source>
</reference>
<evidence type="ECO:0000256" key="1">
    <source>
        <dbReference type="ARBA" id="ARBA00004191"/>
    </source>
</evidence>
<dbReference type="PANTHER" id="PTHR11552">
    <property type="entry name" value="GLUCOSE-METHANOL-CHOLINE GMC OXIDOREDUCTASE"/>
    <property type="match status" value="1"/>
</dbReference>
<dbReference type="InterPro" id="IPR012132">
    <property type="entry name" value="GMC_OxRdtase"/>
</dbReference>
<proteinExistence type="inferred from homology"/>
<evidence type="ECO:0000256" key="5">
    <source>
        <dbReference type="ARBA" id="ARBA00022512"/>
    </source>
</evidence>
<keyword evidence="5" id="KW-0134">Cell wall</keyword>
<evidence type="ECO:0000313" key="10">
    <source>
        <dbReference type="Proteomes" id="UP001150942"/>
    </source>
</evidence>
<evidence type="ECO:0000256" key="7">
    <source>
        <dbReference type="RuleBase" id="RU003968"/>
    </source>
</evidence>
<dbReference type="InterPro" id="IPR000172">
    <property type="entry name" value="GMC_OxRdtase_N"/>
</dbReference>
<dbReference type="GO" id="GO:0016614">
    <property type="term" value="F:oxidoreductase activity, acting on CH-OH group of donors"/>
    <property type="evidence" value="ECO:0007669"/>
    <property type="project" value="InterPro"/>
</dbReference>
<evidence type="ECO:0000256" key="2">
    <source>
        <dbReference type="ARBA" id="ARBA00004496"/>
    </source>
</evidence>
<comment type="subcellular location">
    <subcellularLocation>
        <location evidence="2">Cytoplasm</location>
    </subcellularLocation>
    <subcellularLocation>
        <location evidence="1">Secreted</location>
        <location evidence="1">Cell wall</location>
    </subcellularLocation>
</comment>
<comment type="similarity">
    <text evidence="3 7">Belongs to the GMC oxidoreductase family.</text>
</comment>
<evidence type="ECO:0000256" key="6">
    <source>
        <dbReference type="PIRSR" id="PIRSR000137-1"/>
    </source>
</evidence>
<dbReference type="Gene3D" id="3.30.560.10">
    <property type="entry name" value="Glucose Oxidase, domain 3"/>
    <property type="match status" value="1"/>
</dbReference>
<evidence type="ECO:0000256" key="3">
    <source>
        <dbReference type="ARBA" id="ARBA00010790"/>
    </source>
</evidence>
<keyword evidence="10" id="KW-1185">Reference proteome</keyword>
<evidence type="ECO:0000313" key="9">
    <source>
        <dbReference type="EMBL" id="KAJ5203032.1"/>
    </source>
</evidence>
<name>A0A9W9MKW3_9EURO</name>
<keyword evidence="4" id="KW-0963">Cytoplasm</keyword>
<dbReference type="OrthoDB" id="269227at2759"/>
<sequence length="544" mass="59778">MDSVTFDFIIVGGGTAASRLSESFPLSSIALVEAGISDDHPAIKPGFSLVPGWKGEIDWKSKSVPQSSAGGRVMDQAGGKCLGGSSTINFETWTRGPRADYDEWAAVVQDSSWGWDEMLPWFKRTETFHSPNDGLGRDLSLHGREGPINVTHVSNSGRPRNYPLRNLTERVFQKSGCQLVPDGNAGEIMGYFEMASSTFNGEREWSSKRYLFGTNVQIFLHTEALRVLTCKGRAESVIVRNESLRETILRAQKEVIISSGCHGSPAILLKSGIGPREDLLEQRIQVVADLPVGLNFSDHLAFQTFWKLDSKGVSFGDMPLATSDVEWLAGCPCDWLGFYSLDQLSPSVKALAEETLDPEKFSLFSQSAIAEVYILYGHFDCADTGVPNPGGSVFTVHMQLLKPMTRGKDTLESGDQHRLRIDPNILDHPLDRAILISLGQLITGILVGDFGRENGIEEYGIEEDLRGRSDSASIERRLKDTIDTYHHPGGTCSMGSVVDSECVVRGVEDLRVVDASVIPFPMSAHYQAPVYAMAEKVCIPSERW</sequence>
<feature type="domain" description="Glucose-methanol-choline oxidoreductase N-terminal" evidence="8">
    <location>
        <begin position="79"/>
        <end position="102"/>
    </location>
</feature>
<evidence type="ECO:0000256" key="4">
    <source>
        <dbReference type="ARBA" id="ARBA00022490"/>
    </source>
</evidence>
<dbReference type="Proteomes" id="UP001150942">
    <property type="component" value="Unassembled WGS sequence"/>
</dbReference>
<dbReference type="Gene3D" id="3.50.50.60">
    <property type="entry name" value="FAD/NAD(P)-binding domain"/>
    <property type="match status" value="1"/>
</dbReference>
<protein>
    <submittedName>
        <fullName evidence="9">Alcohol oxidase</fullName>
    </submittedName>
</protein>
<keyword evidence="5" id="KW-0964">Secreted</keyword>
<dbReference type="Pfam" id="PF05199">
    <property type="entry name" value="GMC_oxred_C"/>
    <property type="match status" value="1"/>
</dbReference>
<dbReference type="PANTHER" id="PTHR11552:SF123">
    <property type="entry name" value="GMC OXIDOREDUCTASE (AFU_ORTHOLOGUE AFUA_2G01770)-RELATED"/>
    <property type="match status" value="1"/>
</dbReference>
<keyword evidence="7" id="KW-0285">Flavoprotein</keyword>
<comment type="caution">
    <text evidence="9">The sequence shown here is derived from an EMBL/GenBank/DDBJ whole genome shotgun (WGS) entry which is preliminary data.</text>
</comment>
<gene>
    <name evidence="9" type="ORF">N7449_005111</name>
</gene>
<dbReference type="Pfam" id="PF00732">
    <property type="entry name" value="GMC_oxred_N"/>
    <property type="match status" value="1"/>
</dbReference>
<dbReference type="EMBL" id="JAPQKQ010000003">
    <property type="protein sequence ID" value="KAJ5203032.1"/>
    <property type="molecule type" value="Genomic_DNA"/>
</dbReference>
<keyword evidence="7" id="KW-0274">FAD</keyword>
<accession>A0A9W9MKW3</accession>